<dbReference type="UniPathway" id="UPA00070">
    <property type="reaction ID" value="UER00120"/>
</dbReference>
<dbReference type="GO" id="GO:0005829">
    <property type="term" value="C:cytosol"/>
    <property type="evidence" value="ECO:0007669"/>
    <property type="project" value="TreeGrafter"/>
</dbReference>
<dbReference type="Gene3D" id="3.20.20.70">
    <property type="entry name" value="Aldolase class I"/>
    <property type="match status" value="1"/>
</dbReference>
<feature type="binding site" evidence="9 11">
    <location>
        <position position="10"/>
    </location>
    <ligand>
        <name>substrate</name>
    </ligand>
</feature>
<comment type="subunit">
    <text evidence="3 9">Homodimer.</text>
</comment>
<gene>
    <name evidence="9 15" type="primary">pyrF</name>
    <name evidence="14" type="ORF">EB03_00714</name>
    <name evidence="15" type="ORF">NCTC12204_01372</name>
</gene>
<evidence type="ECO:0000313" key="16">
    <source>
        <dbReference type="Proteomes" id="UP000253498"/>
    </source>
</evidence>
<evidence type="ECO:0000256" key="2">
    <source>
        <dbReference type="ARBA" id="ARBA00004861"/>
    </source>
</evidence>
<dbReference type="GO" id="GO:0044205">
    <property type="term" value="P:'de novo' UMP biosynthetic process"/>
    <property type="evidence" value="ECO:0007669"/>
    <property type="project" value="UniProtKB-UniRule"/>
</dbReference>
<feature type="active site" description="For OMPdecase activity" evidence="10">
    <location>
        <position position="65"/>
    </location>
</feature>
<comment type="caution">
    <text evidence="15">The sequence shown here is derived from an EMBL/GenBank/DDBJ whole genome shotgun (WGS) entry which is preliminary data.</text>
</comment>
<dbReference type="Pfam" id="PF00215">
    <property type="entry name" value="OMPdecase"/>
    <property type="match status" value="1"/>
</dbReference>
<evidence type="ECO:0000256" key="12">
    <source>
        <dbReference type="RuleBase" id="RU000512"/>
    </source>
</evidence>
<feature type="binding site" evidence="9 11">
    <location>
        <position position="214"/>
    </location>
    <ligand>
        <name>substrate</name>
    </ligand>
</feature>
<dbReference type="SUPFAM" id="SSF51366">
    <property type="entry name" value="Ribulose-phoshate binding barrel"/>
    <property type="match status" value="1"/>
</dbReference>
<comment type="similarity">
    <text evidence="8 9">Belongs to the OMP decarboxylase family. Type 1 subfamily.</text>
</comment>
<evidence type="ECO:0000256" key="1">
    <source>
        <dbReference type="ARBA" id="ARBA00002356"/>
    </source>
</evidence>
<feature type="binding site" evidence="9 11">
    <location>
        <position position="33"/>
    </location>
    <ligand>
        <name>substrate</name>
    </ligand>
</feature>
<evidence type="ECO:0000256" key="11">
    <source>
        <dbReference type="PIRSR" id="PIRSR614732-2"/>
    </source>
</evidence>
<dbReference type="Proteomes" id="UP000352698">
    <property type="component" value="Unassembled WGS sequence"/>
</dbReference>
<protein>
    <recommendedName>
        <fullName evidence="9">Orotidine 5'-phosphate decarboxylase</fullName>
        <ecNumber evidence="9">4.1.1.23</ecNumber>
    </recommendedName>
    <alternativeName>
        <fullName evidence="9">OMP decarboxylase</fullName>
        <shortName evidence="9">OMPDCase</shortName>
        <shortName evidence="9">OMPdecase</shortName>
    </alternativeName>
</protein>
<comment type="function">
    <text evidence="1 9">Catalyzes the decarboxylation of orotidine 5'-monophosphate (OMP) to uridine 5'-monophosphate (UMP).</text>
</comment>
<evidence type="ECO:0000256" key="9">
    <source>
        <dbReference type="HAMAP-Rule" id="MF_01200"/>
    </source>
</evidence>
<dbReference type="NCBIfam" id="NF001273">
    <property type="entry name" value="PRK00230.1"/>
    <property type="match status" value="1"/>
</dbReference>
<keyword evidence="5 9" id="KW-0665">Pyrimidine biosynthesis</keyword>
<feature type="domain" description="Orotidine 5'-phosphate decarboxylase" evidence="13">
    <location>
        <begin position="4"/>
        <end position="230"/>
    </location>
</feature>
<dbReference type="GeneID" id="56787586"/>
<dbReference type="InterPro" id="IPR011060">
    <property type="entry name" value="RibuloseP-bd_barrel"/>
</dbReference>
<proteinExistence type="inferred from homology"/>
<evidence type="ECO:0000256" key="3">
    <source>
        <dbReference type="ARBA" id="ARBA00011738"/>
    </source>
</evidence>
<feature type="binding site" evidence="9 11">
    <location>
        <position position="123"/>
    </location>
    <ligand>
        <name>substrate</name>
    </ligand>
</feature>
<dbReference type="HAMAP" id="MF_01200_B">
    <property type="entry name" value="OMPdecase_type1_B"/>
    <property type="match status" value="1"/>
</dbReference>
<dbReference type="GO" id="GO:0006207">
    <property type="term" value="P:'de novo' pyrimidine nucleobase biosynthetic process"/>
    <property type="evidence" value="ECO:0007669"/>
    <property type="project" value="InterPro"/>
</dbReference>
<dbReference type="SMART" id="SM00934">
    <property type="entry name" value="OMPdecase"/>
    <property type="match status" value="1"/>
</dbReference>
<keyword evidence="4 9" id="KW-0210">Decarboxylase</keyword>
<evidence type="ECO:0000256" key="4">
    <source>
        <dbReference type="ARBA" id="ARBA00022793"/>
    </source>
</evidence>
<feature type="active site" description="For OMPdecase activity" evidence="10">
    <location>
        <position position="62"/>
    </location>
</feature>
<feature type="binding site" evidence="9 11">
    <location>
        <position position="185"/>
    </location>
    <ligand>
        <name>substrate</name>
    </ligand>
</feature>
<dbReference type="STRING" id="1354.A6P53_06020"/>
<dbReference type="EMBL" id="LESJ01000003">
    <property type="protein sequence ID" value="RBT69667.1"/>
    <property type="molecule type" value="Genomic_DNA"/>
</dbReference>
<comment type="catalytic activity">
    <reaction evidence="7 9 12">
        <text>orotidine 5'-phosphate + H(+) = UMP + CO2</text>
        <dbReference type="Rhea" id="RHEA:11596"/>
        <dbReference type="ChEBI" id="CHEBI:15378"/>
        <dbReference type="ChEBI" id="CHEBI:16526"/>
        <dbReference type="ChEBI" id="CHEBI:57538"/>
        <dbReference type="ChEBI" id="CHEBI:57865"/>
        <dbReference type="EC" id="4.1.1.23"/>
    </reaction>
</comment>
<evidence type="ECO:0000256" key="7">
    <source>
        <dbReference type="ARBA" id="ARBA00049157"/>
    </source>
</evidence>
<dbReference type="AlphaFoldDB" id="A0A1V8VIX6"/>
<dbReference type="FunFam" id="3.20.20.70:FF:000015">
    <property type="entry name" value="Orotidine 5'-phosphate decarboxylase"/>
    <property type="match status" value="1"/>
</dbReference>
<dbReference type="Proteomes" id="UP000253498">
    <property type="component" value="Unassembled WGS sequence"/>
</dbReference>
<evidence type="ECO:0000256" key="5">
    <source>
        <dbReference type="ARBA" id="ARBA00022975"/>
    </source>
</evidence>
<evidence type="ECO:0000313" key="17">
    <source>
        <dbReference type="Proteomes" id="UP000352698"/>
    </source>
</evidence>
<dbReference type="EC" id="4.1.1.23" evidence="9"/>
<comment type="pathway">
    <text evidence="2 9 12">Pyrimidine metabolism; UMP biosynthesis via de novo pathway; UMP from orotate: step 2/2.</text>
</comment>
<dbReference type="RefSeq" id="WP_010719209.1">
    <property type="nucleotide sequence ID" value="NZ_AP027299.1"/>
</dbReference>
<evidence type="ECO:0000313" key="14">
    <source>
        <dbReference type="EMBL" id="RBT69667.1"/>
    </source>
</evidence>
<feature type="binding site" evidence="9 11">
    <location>
        <position position="215"/>
    </location>
    <ligand>
        <name>substrate</name>
    </ligand>
</feature>
<dbReference type="EMBL" id="CABEEP010000001">
    <property type="protein sequence ID" value="VTQ63863.1"/>
    <property type="molecule type" value="Genomic_DNA"/>
</dbReference>
<dbReference type="InterPro" id="IPR013785">
    <property type="entry name" value="Aldolase_TIM"/>
</dbReference>
<dbReference type="InterPro" id="IPR047596">
    <property type="entry name" value="OMPdecase_bac"/>
</dbReference>
<accession>A0A1V8VIX6</accession>
<dbReference type="GO" id="GO:0004590">
    <property type="term" value="F:orotidine-5'-phosphate decarboxylase activity"/>
    <property type="evidence" value="ECO:0007669"/>
    <property type="project" value="UniProtKB-UniRule"/>
</dbReference>
<dbReference type="NCBIfam" id="TIGR01740">
    <property type="entry name" value="pyrF"/>
    <property type="match status" value="1"/>
</dbReference>
<dbReference type="CDD" id="cd04725">
    <property type="entry name" value="OMP_decarboxylase_like"/>
    <property type="match status" value="1"/>
</dbReference>
<evidence type="ECO:0000256" key="6">
    <source>
        <dbReference type="ARBA" id="ARBA00023239"/>
    </source>
</evidence>
<feature type="active site" description="Proton donor" evidence="9">
    <location>
        <position position="62"/>
    </location>
</feature>
<dbReference type="InterPro" id="IPR014732">
    <property type="entry name" value="OMPdecase"/>
</dbReference>
<dbReference type="PROSITE" id="PS00156">
    <property type="entry name" value="OMPDECASE"/>
    <property type="match status" value="1"/>
</dbReference>
<organism evidence="15 17">
    <name type="scientific">Enterococcus hirae</name>
    <dbReference type="NCBI Taxonomy" id="1354"/>
    <lineage>
        <taxon>Bacteria</taxon>
        <taxon>Bacillati</taxon>
        <taxon>Bacillota</taxon>
        <taxon>Bacilli</taxon>
        <taxon>Lactobacillales</taxon>
        <taxon>Enterococcaceae</taxon>
        <taxon>Enterococcus</taxon>
    </lineage>
</organism>
<reference evidence="14 16" key="1">
    <citation type="submission" date="2015-06" db="EMBL/GenBank/DDBJ databases">
        <title>The Genome Sequence of Enterococcus hirae 88EA1.</title>
        <authorList>
            <consortium name="The Broad Institute Genomics Platform"/>
            <consortium name="The Broad Institute Genome Sequencing Center for Infectious Disease"/>
            <person name="Earl A.M."/>
            <person name="Van Tyne D."/>
            <person name="Lebreton F."/>
            <person name="Saavedra J.T."/>
            <person name="Gilmore M.S."/>
            <person name="Manson McGuire A."/>
            <person name="Clock S."/>
            <person name="Crupain M."/>
            <person name="Rangan U."/>
            <person name="Young S."/>
            <person name="Abouelleil A."/>
            <person name="Cao P."/>
            <person name="Chapman S.B."/>
            <person name="Griggs A."/>
            <person name="Priest M."/>
            <person name="Shea T."/>
            <person name="Wortman J."/>
            <person name="Nusbaum C."/>
            <person name="Birren B."/>
        </authorList>
    </citation>
    <scope>NUCLEOTIDE SEQUENCE [LARGE SCALE GENOMIC DNA]</scope>
    <source>
        <strain evidence="14 16">88EA1</strain>
    </source>
</reference>
<feature type="active site" description="For OMPdecase activity" evidence="10">
    <location>
        <position position="60"/>
    </location>
</feature>
<name>A0A1V8VIX6_ENTHR</name>
<dbReference type="InterPro" id="IPR001754">
    <property type="entry name" value="OMPdeCOase_dom"/>
</dbReference>
<dbReference type="PANTHER" id="PTHR32119">
    <property type="entry name" value="OROTIDINE 5'-PHOSPHATE DECARBOXYLASE"/>
    <property type="match status" value="1"/>
</dbReference>
<evidence type="ECO:0000256" key="8">
    <source>
        <dbReference type="ARBA" id="ARBA00061012"/>
    </source>
</evidence>
<evidence type="ECO:0000256" key="10">
    <source>
        <dbReference type="PIRSR" id="PIRSR614732-1"/>
    </source>
</evidence>
<sequence length="238" mass="26180">MNQRPIIALDFSTWQEVEQFMQLFPEEEKLFVKIGMELFYQEGPIIVRWLKDAGHEVFLDLKLHDIPNTVEKAMRGLAKLGVDITCVHAAGGIKMMQAALRGLEEGTPAGKKRPLLLAITQLTSTSEADMHHDQLIQVPLEESVIHYAKCAEAAGLDGVVSSALEVSGIKAATRQDFICLSPGIRPEGSVAGDQTRIVTPAQARGIGSTFIVVGRPITQAKDPYQAYQTIKEEWSRSI</sequence>
<reference evidence="15 17" key="2">
    <citation type="submission" date="2019-05" db="EMBL/GenBank/DDBJ databases">
        <authorList>
            <consortium name="Pathogen Informatics"/>
        </authorList>
    </citation>
    <scope>NUCLEOTIDE SEQUENCE [LARGE SCALE GENOMIC DNA]</scope>
    <source>
        <strain evidence="15 17">NCTC12204</strain>
    </source>
</reference>
<feature type="binding site" evidence="9 11">
    <location>
        <position position="194"/>
    </location>
    <ligand>
        <name>substrate</name>
    </ligand>
</feature>
<feature type="binding site" evidence="9">
    <location>
        <begin position="60"/>
        <end position="69"/>
    </location>
    <ligand>
        <name>substrate</name>
    </ligand>
</feature>
<keyword evidence="6 9" id="KW-0456">Lyase</keyword>
<evidence type="ECO:0000259" key="13">
    <source>
        <dbReference type="SMART" id="SM00934"/>
    </source>
</evidence>
<evidence type="ECO:0000313" key="15">
    <source>
        <dbReference type="EMBL" id="VTQ63863.1"/>
    </source>
</evidence>
<dbReference type="InterPro" id="IPR018089">
    <property type="entry name" value="OMPdecase_AS"/>
</dbReference>
<dbReference type="PANTHER" id="PTHR32119:SF2">
    <property type="entry name" value="OROTIDINE 5'-PHOSPHATE DECARBOXYLASE"/>
    <property type="match status" value="1"/>
</dbReference>